<dbReference type="EMBL" id="LOCO01000008">
    <property type="protein sequence ID" value="KXO10052.1"/>
    <property type="molecule type" value="Genomic_DNA"/>
</dbReference>
<dbReference type="AlphaFoldDB" id="A0A137SCA3"/>
<dbReference type="PRINTS" id="PR00723">
    <property type="entry name" value="SUBTILISIN"/>
</dbReference>
<evidence type="ECO:0000256" key="2">
    <source>
        <dbReference type="ARBA" id="ARBA00022670"/>
    </source>
</evidence>
<evidence type="ECO:0000256" key="4">
    <source>
        <dbReference type="ARBA" id="ARBA00022825"/>
    </source>
</evidence>
<dbReference type="Pfam" id="PF00082">
    <property type="entry name" value="Peptidase_S8"/>
    <property type="match status" value="1"/>
</dbReference>
<comment type="caution">
    <text evidence="8">The sequence shown here is derived from an EMBL/GenBank/DDBJ whole genome shotgun (WGS) entry which is preliminary data.</text>
</comment>
<evidence type="ECO:0000313" key="8">
    <source>
        <dbReference type="EMBL" id="KXO10052.1"/>
    </source>
</evidence>
<proteinExistence type="inferred from homology"/>
<evidence type="ECO:0000313" key="9">
    <source>
        <dbReference type="Proteomes" id="UP000070282"/>
    </source>
</evidence>
<protein>
    <submittedName>
        <fullName evidence="8">Putative extracellular protease</fullName>
        <ecNumber evidence="8">3.4.24.-</ecNumber>
    </submittedName>
</protein>
<feature type="domain" description="Peptidase S8/S53" evidence="7">
    <location>
        <begin position="199"/>
        <end position="442"/>
    </location>
</feature>
<dbReference type="EC" id="3.4.24.-" evidence="8"/>
<dbReference type="InterPro" id="IPR050131">
    <property type="entry name" value="Peptidase_S8_subtilisin-like"/>
</dbReference>
<dbReference type="Proteomes" id="UP000070282">
    <property type="component" value="Unassembled WGS sequence"/>
</dbReference>
<evidence type="ECO:0000256" key="5">
    <source>
        <dbReference type="PROSITE-ProRule" id="PRU01240"/>
    </source>
</evidence>
<comment type="similarity">
    <text evidence="1 5">Belongs to the peptidase S8 family.</text>
</comment>
<feature type="chain" id="PRO_5007480536" evidence="6">
    <location>
        <begin position="25"/>
        <end position="446"/>
    </location>
</feature>
<evidence type="ECO:0000259" key="7">
    <source>
        <dbReference type="Pfam" id="PF00082"/>
    </source>
</evidence>
<dbReference type="PROSITE" id="PS51892">
    <property type="entry name" value="SUBTILASE"/>
    <property type="match status" value="1"/>
</dbReference>
<dbReference type="PATRIC" id="fig|1306954.6.peg.3982"/>
<feature type="active site" description="Charge relay system" evidence="5">
    <location>
        <position position="397"/>
    </location>
</feature>
<evidence type="ECO:0000256" key="3">
    <source>
        <dbReference type="ARBA" id="ARBA00022801"/>
    </source>
</evidence>
<dbReference type="Gene3D" id="3.40.50.200">
    <property type="entry name" value="Peptidase S8/S53 domain"/>
    <property type="match status" value="1"/>
</dbReference>
<keyword evidence="9" id="KW-1185">Reference proteome</keyword>
<dbReference type="SUPFAM" id="SSF52743">
    <property type="entry name" value="Subtilisin-like"/>
    <property type="match status" value="1"/>
</dbReference>
<dbReference type="InterPro" id="IPR000209">
    <property type="entry name" value="Peptidase_S8/S53_dom"/>
</dbReference>
<feature type="signal peptide" evidence="6">
    <location>
        <begin position="1"/>
        <end position="24"/>
    </location>
</feature>
<keyword evidence="4 5" id="KW-0720">Serine protease</keyword>
<dbReference type="GO" id="GO:0006508">
    <property type="term" value="P:proteolysis"/>
    <property type="evidence" value="ECO:0007669"/>
    <property type="project" value="UniProtKB-KW"/>
</dbReference>
<dbReference type="PANTHER" id="PTHR43806:SF11">
    <property type="entry name" value="CEREVISIN-RELATED"/>
    <property type="match status" value="1"/>
</dbReference>
<name>A0A137SCA3_9GAMM</name>
<keyword evidence="2 5" id="KW-0645">Protease</keyword>
<reference evidence="9" key="1">
    <citation type="submission" date="2015-12" db="EMBL/GenBank/DDBJ databases">
        <authorList>
            <person name="Lima A."/>
            <person name="Farahani Zayas N."/>
            <person name="Castro Da Silva M.A."/>
            <person name="Cabral A."/>
            <person name="Pessatti M.L."/>
        </authorList>
    </citation>
    <scope>NUCLEOTIDE SEQUENCE [LARGE SCALE GENOMIC DNA]</scope>
    <source>
        <strain evidence="9">LAMA 842</strain>
    </source>
</reference>
<evidence type="ECO:0000256" key="6">
    <source>
        <dbReference type="SAM" id="SignalP"/>
    </source>
</evidence>
<organism evidence="8 9">
    <name type="scientific">Marinobacter excellens LAMA 842</name>
    <dbReference type="NCBI Taxonomy" id="1306954"/>
    <lineage>
        <taxon>Bacteria</taxon>
        <taxon>Pseudomonadati</taxon>
        <taxon>Pseudomonadota</taxon>
        <taxon>Gammaproteobacteria</taxon>
        <taxon>Pseudomonadales</taxon>
        <taxon>Marinobacteraceae</taxon>
        <taxon>Marinobacter</taxon>
    </lineage>
</organism>
<accession>A0A137SCA3</accession>
<keyword evidence="3 5" id="KW-0378">Hydrolase</keyword>
<evidence type="ECO:0000256" key="1">
    <source>
        <dbReference type="ARBA" id="ARBA00011073"/>
    </source>
</evidence>
<dbReference type="RefSeq" id="WP_061332054.1">
    <property type="nucleotide sequence ID" value="NZ_LOCO01000008.1"/>
</dbReference>
<keyword evidence="6" id="KW-0732">Signal</keyword>
<sequence>MKFDTTRGLISVLTLCSVSTMALAIGSQALDRQLDSVSRQVEQKTERAIERSVDRRLDAVEQRIEARVEQARGQLPRLPRSLPIHTQQGGKAFNDVMLDDGFRAVERQWLATGTAAEVAELDRPGITILERRELTGLGMILVRFRVAPALDSLDALQAELPGLADQLDRNHIYAPQSDNAPESSDVARPQWQSLCSAPVRVGMVDTAIALDHPVFGGAQIVQESFLELAEAKGELAAPTAHGTAVASLMIGRQAPQWPARLPGATLFNASVFYGRDQALSGATLGHLLDGLSWLATQEVAVINISLTGPDNRLLKTAIERLDERGIGLIAAVGNEGPAAAPLYPAAYGPVIGVTAVNGSGELYRWANQGEQVQFAAPGVAVPVAIPEGGMALDSGTSLAAPVVASALACELSQFDLPGAIEALTSNAKDLGEPGRDTRFGHGLLDY</sequence>
<dbReference type="InterPro" id="IPR015500">
    <property type="entry name" value="Peptidase_S8_subtilisin-rel"/>
</dbReference>
<dbReference type="CDD" id="cd05561">
    <property type="entry name" value="Peptidases_S8_4"/>
    <property type="match status" value="1"/>
</dbReference>
<dbReference type="InterPro" id="IPR036852">
    <property type="entry name" value="Peptidase_S8/S53_dom_sf"/>
</dbReference>
<dbReference type="PANTHER" id="PTHR43806">
    <property type="entry name" value="PEPTIDASE S8"/>
    <property type="match status" value="1"/>
</dbReference>
<dbReference type="GO" id="GO:0004252">
    <property type="term" value="F:serine-type endopeptidase activity"/>
    <property type="evidence" value="ECO:0007669"/>
    <property type="project" value="UniProtKB-UniRule"/>
</dbReference>
<feature type="active site" description="Charge relay system" evidence="5">
    <location>
        <position position="205"/>
    </location>
</feature>
<gene>
    <name evidence="8" type="ORF">J122_2005</name>
</gene>
<feature type="active site" description="Charge relay system" evidence="5">
    <location>
        <position position="241"/>
    </location>
</feature>